<dbReference type="PIRSF" id="PIRSF005715">
    <property type="entry name" value="VPS45_Sec1"/>
    <property type="match status" value="1"/>
</dbReference>
<dbReference type="InterPro" id="IPR043154">
    <property type="entry name" value="Sec-1-like_dom1"/>
</dbReference>
<dbReference type="InterPro" id="IPR036045">
    <property type="entry name" value="Sec1-like_sf"/>
</dbReference>
<dbReference type="AlphaFoldDB" id="A0A8C5BD19"/>
<reference evidence="3" key="1">
    <citation type="submission" date="2025-08" db="UniProtKB">
        <authorList>
            <consortium name="Ensembl"/>
        </authorList>
    </citation>
    <scope>IDENTIFICATION</scope>
</reference>
<dbReference type="GO" id="GO:0015031">
    <property type="term" value="P:protein transport"/>
    <property type="evidence" value="ECO:0007669"/>
    <property type="project" value="UniProtKB-KW"/>
</dbReference>
<dbReference type="Pfam" id="PF00995">
    <property type="entry name" value="Sec1"/>
    <property type="match status" value="2"/>
</dbReference>
<proteinExistence type="inferred from homology"/>
<dbReference type="GO" id="GO:0016192">
    <property type="term" value="P:vesicle-mediated transport"/>
    <property type="evidence" value="ECO:0007669"/>
    <property type="project" value="InterPro"/>
</dbReference>
<dbReference type="Proteomes" id="UP000694546">
    <property type="component" value="Chromosome 2"/>
</dbReference>
<evidence type="ECO:0000256" key="1">
    <source>
        <dbReference type="ARBA" id="ARBA00009884"/>
    </source>
</evidence>
<organism evidence="3 4">
    <name type="scientific">Gadus morhua</name>
    <name type="common">Atlantic cod</name>
    <dbReference type="NCBI Taxonomy" id="8049"/>
    <lineage>
        <taxon>Eukaryota</taxon>
        <taxon>Metazoa</taxon>
        <taxon>Chordata</taxon>
        <taxon>Craniata</taxon>
        <taxon>Vertebrata</taxon>
        <taxon>Euteleostomi</taxon>
        <taxon>Actinopterygii</taxon>
        <taxon>Neopterygii</taxon>
        <taxon>Teleostei</taxon>
        <taxon>Neoteleostei</taxon>
        <taxon>Acanthomorphata</taxon>
        <taxon>Zeiogadaria</taxon>
        <taxon>Gadariae</taxon>
        <taxon>Gadiformes</taxon>
        <taxon>Gadoidei</taxon>
        <taxon>Gadidae</taxon>
        <taxon>Gadus</taxon>
    </lineage>
</organism>
<keyword evidence="2" id="KW-0653">Protein transport</keyword>
<dbReference type="InterPro" id="IPR027482">
    <property type="entry name" value="Sec1-like_dom2"/>
</dbReference>
<dbReference type="Gene3D" id="3.90.830.10">
    <property type="entry name" value="Syntaxin Binding Protein 1, Chain A, domain 2"/>
    <property type="match status" value="1"/>
</dbReference>
<dbReference type="Ensembl" id="ENSGMOT00000075870.1">
    <property type="protein sequence ID" value="ENSGMOP00000044266.1"/>
    <property type="gene ID" value="ENSGMOG00000009273.2"/>
</dbReference>
<protein>
    <submittedName>
        <fullName evidence="3">Syntaxin binding protein 2</fullName>
    </submittedName>
</protein>
<dbReference type="InterPro" id="IPR043127">
    <property type="entry name" value="Sec-1-like_dom3a"/>
</dbReference>
<dbReference type="Gene3D" id="3.40.50.2060">
    <property type="match status" value="1"/>
</dbReference>
<keyword evidence="2" id="KW-0813">Transport</keyword>
<sequence>HTSMCLSAEILNGVIKSVKKDGEWKVLIVDHISMRILSSCCKMSDILAEGVTIVEDISKRREPISSLEAIYLISPVEKSVEALIKDFKETAFTYKAAHIFFTDNCPDSLFAQIGKSRIAKFVKTLKEINVAFLPYESQVFSMDDPTSMHRFYSPESSGGKDKMLEGLAEQIATLCDTLKEYPAVRYRSGPQVNAKLAEEVYQQLNAHKADNPSMGEGADKARSQLLIVDRGYDPITPILHEMTFQAMVYDLLDIKQDIYNKEREVLLDEDDELWVQLRHMHIADQMTLGIGRNSVTVSNVFALNPMTVTNGDTPPKDLAMGSDAEGQPLRDAMKSIVPVLLDNDIEAYDKIRIILLYIFHKKKGIADENLTKLIQHANIQADSNIITNLQHLGCNIITTPPPAAPSQPERKERTESTYQLSRWTPVLKDIMENALEDKLDRKLWPFVSDPAPINTTQTAVSARFGHWHKNKSPTEYRSGPRLIVFVIGGVTHSEMRSAYEVTRATDGKWEVLIGSSHILTPTSFLNDVKSLDKVLNPDF</sequence>
<evidence type="ECO:0000313" key="4">
    <source>
        <dbReference type="Proteomes" id="UP000694546"/>
    </source>
</evidence>
<dbReference type="Gene3D" id="1.25.40.60">
    <property type="match status" value="1"/>
</dbReference>
<dbReference type="SUPFAM" id="SSF56815">
    <property type="entry name" value="Sec1/munc18-like (SM) proteins"/>
    <property type="match status" value="1"/>
</dbReference>
<comment type="similarity">
    <text evidence="1">Belongs to the STXBP/unc-18/SEC1 family.</text>
</comment>
<keyword evidence="4" id="KW-1185">Reference proteome</keyword>
<accession>A0A8C5BD19</accession>
<dbReference type="PANTHER" id="PTHR11679">
    <property type="entry name" value="VESICLE PROTEIN SORTING-ASSOCIATED"/>
    <property type="match status" value="1"/>
</dbReference>
<evidence type="ECO:0000256" key="2">
    <source>
        <dbReference type="ARBA" id="ARBA00022927"/>
    </source>
</evidence>
<evidence type="ECO:0000313" key="3">
    <source>
        <dbReference type="Ensembl" id="ENSGMOP00000044266.1"/>
    </source>
</evidence>
<reference evidence="3" key="2">
    <citation type="submission" date="2025-09" db="UniProtKB">
        <authorList>
            <consortium name="Ensembl"/>
        </authorList>
    </citation>
    <scope>IDENTIFICATION</scope>
</reference>
<dbReference type="InterPro" id="IPR001619">
    <property type="entry name" value="Sec1-like"/>
</dbReference>
<name>A0A8C5BD19_GADMO</name>
<dbReference type="GeneTree" id="ENSGT00940000160045"/>
<dbReference type="Gene3D" id="3.40.50.1910">
    <property type="match status" value="2"/>
</dbReference>